<evidence type="ECO:0000256" key="1">
    <source>
        <dbReference type="SAM" id="MobiDB-lite"/>
    </source>
</evidence>
<dbReference type="InParanoid" id="A0A409WVI3"/>
<feature type="non-terminal residue" evidence="2">
    <location>
        <position position="1"/>
    </location>
</feature>
<feature type="compositionally biased region" description="Low complexity" evidence="1">
    <location>
        <begin position="39"/>
        <end position="62"/>
    </location>
</feature>
<accession>A0A409WVI3</accession>
<name>A0A409WVI3_PSICY</name>
<comment type="caution">
    <text evidence="2">The sequence shown here is derived from an EMBL/GenBank/DDBJ whole genome shotgun (WGS) entry which is preliminary data.</text>
</comment>
<gene>
    <name evidence="2" type="ORF">CVT25_007083</name>
</gene>
<evidence type="ECO:0000313" key="2">
    <source>
        <dbReference type="EMBL" id="PPQ82512.1"/>
    </source>
</evidence>
<protein>
    <submittedName>
        <fullName evidence="2">Uncharacterized protein</fullName>
    </submittedName>
</protein>
<organism evidence="2 3">
    <name type="scientific">Psilocybe cyanescens</name>
    <dbReference type="NCBI Taxonomy" id="93625"/>
    <lineage>
        <taxon>Eukaryota</taxon>
        <taxon>Fungi</taxon>
        <taxon>Dikarya</taxon>
        <taxon>Basidiomycota</taxon>
        <taxon>Agaricomycotina</taxon>
        <taxon>Agaricomycetes</taxon>
        <taxon>Agaricomycetidae</taxon>
        <taxon>Agaricales</taxon>
        <taxon>Agaricineae</taxon>
        <taxon>Strophariaceae</taxon>
        <taxon>Psilocybe</taxon>
    </lineage>
</organism>
<dbReference type="Proteomes" id="UP000283269">
    <property type="component" value="Unassembled WGS sequence"/>
</dbReference>
<proteinExistence type="predicted"/>
<keyword evidence="3" id="KW-1185">Reference proteome</keyword>
<reference evidence="2 3" key="1">
    <citation type="journal article" date="2018" name="Evol. Lett.">
        <title>Horizontal gene cluster transfer increased hallucinogenic mushroom diversity.</title>
        <authorList>
            <person name="Reynolds H.T."/>
            <person name="Vijayakumar V."/>
            <person name="Gluck-Thaler E."/>
            <person name="Korotkin H.B."/>
            <person name="Matheny P.B."/>
            <person name="Slot J.C."/>
        </authorList>
    </citation>
    <scope>NUCLEOTIDE SEQUENCE [LARGE SCALE GENOMIC DNA]</scope>
    <source>
        <strain evidence="2 3">2631</strain>
    </source>
</reference>
<feature type="region of interest" description="Disordered" evidence="1">
    <location>
        <begin position="26"/>
        <end position="90"/>
    </location>
</feature>
<dbReference type="AlphaFoldDB" id="A0A409WVI3"/>
<dbReference type="EMBL" id="NHYD01003126">
    <property type="protein sequence ID" value="PPQ82512.1"/>
    <property type="molecule type" value="Genomic_DNA"/>
</dbReference>
<dbReference type="OrthoDB" id="3064537at2759"/>
<sequence>NGVKQPNFTLANGGILASATVPISGSTDSVGSIMLTSAGPSSSSGEEPVTAGSGSEGAPSAGTRTKCRVQDEEDHADDVTIASPAKKSRW</sequence>
<evidence type="ECO:0000313" key="3">
    <source>
        <dbReference type="Proteomes" id="UP000283269"/>
    </source>
</evidence>